<dbReference type="AlphaFoldDB" id="A0A059FXM3"/>
<name>A0A059FXM3_9PROT</name>
<keyword evidence="2" id="KW-1185">Reference proteome</keyword>
<keyword evidence="1" id="KW-0969">Cilium</keyword>
<proteinExistence type="predicted"/>
<dbReference type="GO" id="GO:0044781">
    <property type="term" value="P:bacterial-type flagellum organization"/>
    <property type="evidence" value="ECO:0007669"/>
    <property type="project" value="InterPro"/>
</dbReference>
<accession>A0A059FXM3</accession>
<protein>
    <submittedName>
        <fullName evidence="1">Putative flagellar biosynthesis regulatory protein</fullName>
    </submittedName>
</protein>
<dbReference type="InterPro" id="IPR010845">
    <property type="entry name" value="FlaF"/>
</dbReference>
<dbReference type="PATRIC" id="fig|1280951.3.peg.953"/>
<organism evidence="1 2">
    <name type="scientific">Hyphomonas hirschiana VP5</name>
    <dbReference type="NCBI Taxonomy" id="1280951"/>
    <lineage>
        <taxon>Bacteria</taxon>
        <taxon>Pseudomonadati</taxon>
        <taxon>Pseudomonadota</taxon>
        <taxon>Alphaproteobacteria</taxon>
        <taxon>Hyphomonadales</taxon>
        <taxon>Hyphomonadaceae</taxon>
        <taxon>Hyphomonas</taxon>
    </lineage>
</organism>
<dbReference type="RefSeq" id="WP_011645296.1">
    <property type="nucleotide sequence ID" value="NZ_ARYI01000003.1"/>
</dbReference>
<reference evidence="1 2" key="1">
    <citation type="submission" date="2013-04" db="EMBL/GenBank/DDBJ databases">
        <title>Hyphomonas hirschiana VP5 Genome Sequencing.</title>
        <authorList>
            <person name="Lai Q."/>
            <person name="Shao Z."/>
        </authorList>
    </citation>
    <scope>NUCLEOTIDE SEQUENCE [LARGE SCALE GENOMIC DNA]</scope>
    <source>
        <strain evidence="1 2">VP5</strain>
    </source>
</reference>
<dbReference type="Pfam" id="PF07309">
    <property type="entry name" value="FlaF"/>
    <property type="match status" value="1"/>
</dbReference>
<evidence type="ECO:0000313" key="2">
    <source>
        <dbReference type="Proteomes" id="UP000025061"/>
    </source>
</evidence>
<comment type="caution">
    <text evidence="1">The sequence shown here is derived from an EMBL/GenBank/DDBJ whole genome shotgun (WGS) entry which is preliminary data.</text>
</comment>
<evidence type="ECO:0000313" key="1">
    <source>
        <dbReference type="EMBL" id="KCZ95424.1"/>
    </source>
</evidence>
<sequence>MQALAYKAYGQVTQRTATGRALEYAVFEQITRDLQSVHDDGGANTGAWGDAIYRNLQLWTIIATDLLSAENALPDETKAGLISLSEFVRRTSMKILSGTEGLEDIIEVNRTIMAGLDGSAASVEQEVI</sequence>
<dbReference type="Proteomes" id="UP000025061">
    <property type="component" value="Unassembled WGS sequence"/>
</dbReference>
<gene>
    <name evidence="1" type="ORF">HHI_04690</name>
</gene>
<keyword evidence="1" id="KW-0282">Flagellum</keyword>
<dbReference type="EMBL" id="ARYI01000003">
    <property type="protein sequence ID" value="KCZ95424.1"/>
    <property type="molecule type" value="Genomic_DNA"/>
</dbReference>
<dbReference type="NCBIfam" id="NF009435">
    <property type="entry name" value="PRK12794.1"/>
    <property type="match status" value="1"/>
</dbReference>
<keyword evidence="1" id="KW-0966">Cell projection</keyword>